<dbReference type="InterPro" id="IPR050670">
    <property type="entry name" value="STAM"/>
</dbReference>
<name>A0A6A6P4S1_9PEZI</name>
<proteinExistence type="predicted"/>
<evidence type="ECO:0000256" key="1">
    <source>
        <dbReference type="ARBA" id="ARBA00022443"/>
    </source>
</evidence>
<dbReference type="EMBL" id="MU001677">
    <property type="protein sequence ID" value="KAF2458778.1"/>
    <property type="molecule type" value="Genomic_DNA"/>
</dbReference>
<dbReference type="InterPro" id="IPR001452">
    <property type="entry name" value="SH3_domain"/>
</dbReference>
<organism evidence="5 6">
    <name type="scientific">Lineolata rhizophorae</name>
    <dbReference type="NCBI Taxonomy" id="578093"/>
    <lineage>
        <taxon>Eukaryota</taxon>
        <taxon>Fungi</taxon>
        <taxon>Dikarya</taxon>
        <taxon>Ascomycota</taxon>
        <taxon>Pezizomycotina</taxon>
        <taxon>Dothideomycetes</taxon>
        <taxon>Dothideomycetes incertae sedis</taxon>
        <taxon>Lineolatales</taxon>
        <taxon>Lineolataceae</taxon>
        <taxon>Lineolata</taxon>
    </lineage>
</organism>
<evidence type="ECO:0000256" key="3">
    <source>
        <dbReference type="SAM" id="MobiDB-lite"/>
    </source>
</evidence>
<evidence type="ECO:0000256" key="2">
    <source>
        <dbReference type="PROSITE-ProRule" id="PRU00192"/>
    </source>
</evidence>
<keyword evidence="6" id="KW-1185">Reference proteome</keyword>
<dbReference type="InterPro" id="IPR036028">
    <property type="entry name" value="SH3-like_dom_sf"/>
</dbReference>
<feature type="domain" description="SH3" evidence="4">
    <location>
        <begin position="122"/>
        <end position="183"/>
    </location>
</feature>
<dbReference type="SUPFAM" id="SSF50044">
    <property type="entry name" value="SH3-domain"/>
    <property type="match status" value="1"/>
</dbReference>
<keyword evidence="1 2" id="KW-0728">SH3 domain</keyword>
<evidence type="ECO:0000313" key="5">
    <source>
        <dbReference type="EMBL" id="KAF2458778.1"/>
    </source>
</evidence>
<dbReference type="AlphaFoldDB" id="A0A6A6P4S1"/>
<dbReference type="PROSITE" id="PS50002">
    <property type="entry name" value="SH3"/>
    <property type="match status" value="1"/>
</dbReference>
<evidence type="ECO:0000259" key="4">
    <source>
        <dbReference type="PROSITE" id="PS50002"/>
    </source>
</evidence>
<protein>
    <submittedName>
        <fullName evidence="5">SH3 domain-containing protein</fullName>
    </submittedName>
</protein>
<accession>A0A6A6P4S1</accession>
<sequence>MTIRHRAGNDDNMGAHDELSQAMAKKSLQNVKTELEFLGNINAISPAQLSQVMEILRDTPLAASINASVTTGMSNLAVSTPSSDEKKTGYYADNATGHAAAAIAPPPAYGAPSPVAPPAGPPPLARATALYAYNAADAGDLALAPHDRIAVTEYMNAEWWKGRNERSGAEGIFPRAYVRVEEKGVASSGSLSPMPAPTPYVPPGQQQGTNYGNVPLEVSQSGGSHGGPHAPSKTEEYGKKFGKKMGNAAIFGAGATVGSKIVNGIF</sequence>
<dbReference type="OrthoDB" id="6250593at2759"/>
<dbReference type="SMART" id="SM00326">
    <property type="entry name" value="SH3"/>
    <property type="match status" value="1"/>
</dbReference>
<dbReference type="Gene3D" id="2.30.30.40">
    <property type="entry name" value="SH3 Domains"/>
    <property type="match status" value="1"/>
</dbReference>
<gene>
    <name evidence="5" type="ORF">BDY21DRAFT_341292</name>
</gene>
<dbReference type="Pfam" id="PF00018">
    <property type="entry name" value="SH3_1"/>
    <property type="match status" value="1"/>
</dbReference>
<reference evidence="5" key="1">
    <citation type="journal article" date="2020" name="Stud. Mycol.">
        <title>101 Dothideomycetes genomes: a test case for predicting lifestyles and emergence of pathogens.</title>
        <authorList>
            <person name="Haridas S."/>
            <person name="Albert R."/>
            <person name="Binder M."/>
            <person name="Bloem J."/>
            <person name="Labutti K."/>
            <person name="Salamov A."/>
            <person name="Andreopoulos B."/>
            <person name="Baker S."/>
            <person name="Barry K."/>
            <person name="Bills G."/>
            <person name="Bluhm B."/>
            <person name="Cannon C."/>
            <person name="Castanera R."/>
            <person name="Culley D."/>
            <person name="Daum C."/>
            <person name="Ezra D."/>
            <person name="Gonzalez J."/>
            <person name="Henrissat B."/>
            <person name="Kuo A."/>
            <person name="Liang C."/>
            <person name="Lipzen A."/>
            <person name="Lutzoni F."/>
            <person name="Magnuson J."/>
            <person name="Mondo S."/>
            <person name="Nolan M."/>
            <person name="Ohm R."/>
            <person name="Pangilinan J."/>
            <person name="Park H.-J."/>
            <person name="Ramirez L."/>
            <person name="Alfaro M."/>
            <person name="Sun H."/>
            <person name="Tritt A."/>
            <person name="Yoshinaga Y."/>
            <person name="Zwiers L.-H."/>
            <person name="Turgeon B."/>
            <person name="Goodwin S."/>
            <person name="Spatafora J."/>
            <person name="Crous P."/>
            <person name="Grigoriev I."/>
        </authorList>
    </citation>
    <scope>NUCLEOTIDE SEQUENCE</scope>
    <source>
        <strain evidence="5">ATCC 16933</strain>
    </source>
</reference>
<dbReference type="PANTHER" id="PTHR45929">
    <property type="entry name" value="JAK PATHWAY SIGNAL TRANSDUCTION ADAPTOR MOLECULE"/>
    <property type="match status" value="1"/>
</dbReference>
<dbReference type="PANTHER" id="PTHR45929:SF7">
    <property type="entry name" value="LAS SEVENTEEN-BINDING PROTEIN 1"/>
    <property type="match status" value="1"/>
</dbReference>
<evidence type="ECO:0000313" key="6">
    <source>
        <dbReference type="Proteomes" id="UP000799766"/>
    </source>
</evidence>
<dbReference type="Proteomes" id="UP000799766">
    <property type="component" value="Unassembled WGS sequence"/>
</dbReference>
<feature type="region of interest" description="Disordered" evidence="3">
    <location>
        <begin position="205"/>
        <end position="235"/>
    </location>
</feature>
<feature type="compositionally biased region" description="Low complexity" evidence="3">
    <location>
        <begin position="219"/>
        <end position="231"/>
    </location>
</feature>